<dbReference type="AlphaFoldDB" id="A0AAD2HG67"/>
<reference evidence="2" key="1">
    <citation type="submission" date="2023-11" db="EMBL/GenBank/DDBJ databases">
        <authorList>
            <person name="De Vega J J."/>
            <person name="De Vega J J."/>
        </authorList>
    </citation>
    <scope>NUCLEOTIDE SEQUENCE</scope>
</reference>
<organism evidence="2 3">
    <name type="scientific">Mycena citricolor</name>
    <dbReference type="NCBI Taxonomy" id="2018698"/>
    <lineage>
        <taxon>Eukaryota</taxon>
        <taxon>Fungi</taxon>
        <taxon>Dikarya</taxon>
        <taxon>Basidiomycota</taxon>
        <taxon>Agaricomycotina</taxon>
        <taxon>Agaricomycetes</taxon>
        <taxon>Agaricomycetidae</taxon>
        <taxon>Agaricales</taxon>
        <taxon>Marasmiineae</taxon>
        <taxon>Mycenaceae</taxon>
        <taxon>Mycena</taxon>
    </lineage>
</organism>
<evidence type="ECO:0000313" key="3">
    <source>
        <dbReference type="Proteomes" id="UP001295794"/>
    </source>
</evidence>
<sequence>KCPFILFDAEVASSHASISRGSPITGDRSKVSLRKRLIDGAYAYARRLQAWRKRERDRRERREEEVVLGKVGDEHWQELVEDVGRPGSPMDISDVSNVSSISS</sequence>
<feature type="non-terminal residue" evidence="2">
    <location>
        <position position="1"/>
    </location>
</feature>
<accession>A0AAD2HG67</accession>
<comment type="caution">
    <text evidence="2">The sequence shown here is derived from an EMBL/GenBank/DDBJ whole genome shotgun (WGS) entry which is preliminary data.</text>
</comment>
<feature type="compositionally biased region" description="Low complexity" evidence="1">
    <location>
        <begin position="91"/>
        <end position="103"/>
    </location>
</feature>
<keyword evidence="3" id="KW-1185">Reference proteome</keyword>
<dbReference type="EMBL" id="CAVNYO010000403">
    <property type="protein sequence ID" value="CAK5274560.1"/>
    <property type="molecule type" value="Genomic_DNA"/>
</dbReference>
<dbReference type="Proteomes" id="UP001295794">
    <property type="component" value="Unassembled WGS sequence"/>
</dbReference>
<protein>
    <submittedName>
        <fullName evidence="2">Uncharacterized protein</fullName>
    </submittedName>
</protein>
<name>A0AAD2HG67_9AGAR</name>
<feature type="non-terminal residue" evidence="2">
    <location>
        <position position="103"/>
    </location>
</feature>
<evidence type="ECO:0000256" key="1">
    <source>
        <dbReference type="SAM" id="MobiDB-lite"/>
    </source>
</evidence>
<feature type="region of interest" description="Disordered" evidence="1">
    <location>
        <begin position="82"/>
        <end position="103"/>
    </location>
</feature>
<gene>
    <name evidence="2" type="ORF">MYCIT1_LOCUS21807</name>
</gene>
<evidence type="ECO:0000313" key="2">
    <source>
        <dbReference type="EMBL" id="CAK5274560.1"/>
    </source>
</evidence>
<proteinExistence type="predicted"/>